<evidence type="ECO:0000313" key="1">
    <source>
        <dbReference type="EMBL" id="QYW05743.1"/>
    </source>
</evidence>
<proteinExistence type="predicted"/>
<name>A0A8G0QVY5_9VIRU</name>
<dbReference type="EMBL" id="MZ600154">
    <property type="protein sequence ID" value="QYW05743.1"/>
    <property type="molecule type" value="Viral_cRNA"/>
</dbReference>
<organism evidence="1">
    <name type="scientific">Phasmaviridae sp</name>
    <dbReference type="NCBI Taxonomy" id="2809670"/>
    <lineage>
        <taxon>Viruses</taxon>
        <taxon>Riboviria</taxon>
        <taxon>Orthornavirae</taxon>
        <taxon>Negarnaviricota</taxon>
        <taxon>Polyploviricotina</taxon>
        <taxon>Bunyaviricetes</taxon>
        <taxon>Elliovirales</taxon>
        <taxon>Phasmaviridae</taxon>
    </lineage>
</organism>
<dbReference type="GO" id="GO:0019013">
    <property type="term" value="C:viral nucleocapsid"/>
    <property type="evidence" value="ECO:0007669"/>
    <property type="project" value="UniProtKB-KW"/>
</dbReference>
<accession>A0A8G0QVY5</accession>
<sequence length="359" mass="39395">METMAYSDVLNKLKVANTSANEDLFISAGRTPNHLVNHAMAKEYCILGITKEDFLKERGAVTFNMGELAKEFSSICHDYGDPITIGVAQQQVEFADKVLFTIGPESRSVKKGTPDKIWKLKFVSKVDQVISQLKDGLPTINVKVAFICTYKNNTGNILMSKDANSICLTIKQASLLALRVLCSINNASSKIDDMILTPLAGAIYSKNDLPAIAQYFGIKLSLAANIVNCSCQSGGQYLKDSRAACAVAACITATTNIKNMTERHKFIQKCYKQYAAVEGKDFDIDKFKIYAHYARGGLPLEFSPDKLIKIAEESKGEIGPIILKRAEEYSSICTLPSNISSVGSPTKQLPDPLIRNIRN</sequence>
<protein>
    <submittedName>
        <fullName evidence="1">Nucleocapsid protein</fullName>
    </submittedName>
</protein>
<reference evidence="1" key="1">
    <citation type="submission" date="2021-06" db="EMBL/GenBank/DDBJ databases">
        <title>Virome of bat-infesting arthropods: highly divergent viruses in different vectors.</title>
        <authorList>
            <person name="Xu Z."/>
            <person name="Chen X."/>
            <person name="Shi M."/>
            <person name="Guodong L."/>
        </authorList>
    </citation>
    <scope>NUCLEOTIDE SEQUENCE</scope>
    <source>
        <strain evidence="1">L6</strain>
    </source>
</reference>
<keyword evidence="1" id="KW-0946">Virion</keyword>
<keyword evidence="1" id="KW-0543">Viral nucleoprotein</keyword>